<dbReference type="AlphaFoldDB" id="A0A0R1GY75"/>
<proteinExistence type="predicted"/>
<dbReference type="SUPFAM" id="SSF54637">
    <property type="entry name" value="Thioesterase/thiol ester dehydrase-isomerase"/>
    <property type="match status" value="1"/>
</dbReference>
<comment type="caution">
    <text evidence="1">The sequence shown here is derived from an EMBL/GenBank/DDBJ whole genome shotgun (WGS) entry which is preliminary data.</text>
</comment>
<dbReference type="InterPro" id="IPR029069">
    <property type="entry name" value="HotDog_dom_sf"/>
</dbReference>
<name>A0A0R1GY75_9LACO</name>
<evidence type="ECO:0000313" key="2">
    <source>
        <dbReference type="Proteomes" id="UP000051461"/>
    </source>
</evidence>
<dbReference type="EMBL" id="AZDA01000046">
    <property type="protein sequence ID" value="KRK39088.1"/>
    <property type="molecule type" value="Genomic_DNA"/>
</dbReference>
<evidence type="ECO:0000313" key="1">
    <source>
        <dbReference type="EMBL" id="KRK39088.1"/>
    </source>
</evidence>
<dbReference type="STRING" id="1423726.FC07_GL002808"/>
<keyword evidence="2" id="KW-1185">Reference proteome</keyword>
<accession>A0A0R1GY75</accession>
<dbReference type="Proteomes" id="UP000051461">
    <property type="component" value="Unassembled WGS sequence"/>
</dbReference>
<protein>
    <recommendedName>
        <fullName evidence="3">MaoC-like domain-containing protein</fullName>
    </recommendedName>
</protein>
<sequence>MKPGSTLGQFRVSEADLIAYRQLSQDLNPVHEQGIVYGLQLMTHVAKLFQKPLTQYTYQFLKPVYVAQVCTVYQIGKHRFEVWCQQQRVGKGTFQCVQWS</sequence>
<reference evidence="1 2" key="1">
    <citation type="journal article" date="2015" name="Genome Announc.">
        <title>Expanding the biotechnology potential of lactobacilli through comparative genomics of 213 strains and associated genera.</title>
        <authorList>
            <person name="Sun Z."/>
            <person name="Harris H.M."/>
            <person name="McCann A."/>
            <person name="Guo C."/>
            <person name="Argimon S."/>
            <person name="Zhang W."/>
            <person name="Yang X."/>
            <person name="Jeffery I.B."/>
            <person name="Cooney J.C."/>
            <person name="Kagawa T.F."/>
            <person name="Liu W."/>
            <person name="Song Y."/>
            <person name="Salvetti E."/>
            <person name="Wrobel A."/>
            <person name="Rasinkangas P."/>
            <person name="Parkhill J."/>
            <person name="Rea M.C."/>
            <person name="O'Sullivan O."/>
            <person name="Ritari J."/>
            <person name="Douillard F.P."/>
            <person name="Paul Ross R."/>
            <person name="Yang R."/>
            <person name="Briner A.E."/>
            <person name="Felis G.E."/>
            <person name="de Vos W.M."/>
            <person name="Barrangou R."/>
            <person name="Klaenhammer T.R."/>
            <person name="Caufield P.W."/>
            <person name="Cui Y."/>
            <person name="Zhang H."/>
            <person name="O'Toole P.W."/>
        </authorList>
    </citation>
    <scope>NUCLEOTIDE SEQUENCE [LARGE SCALE GENOMIC DNA]</scope>
    <source>
        <strain evidence="1 2">DSM 20003</strain>
    </source>
</reference>
<dbReference type="Gene3D" id="3.10.129.10">
    <property type="entry name" value="Hotdog Thioesterase"/>
    <property type="match status" value="1"/>
</dbReference>
<gene>
    <name evidence="1" type="ORF">FC07_GL002808</name>
</gene>
<evidence type="ECO:0008006" key="3">
    <source>
        <dbReference type="Google" id="ProtNLM"/>
    </source>
</evidence>
<organism evidence="1 2">
    <name type="scientific">Loigolactobacillus bifermentans DSM 20003</name>
    <dbReference type="NCBI Taxonomy" id="1423726"/>
    <lineage>
        <taxon>Bacteria</taxon>
        <taxon>Bacillati</taxon>
        <taxon>Bacillota</taxon>
        <taxon>Bacilli</taxon>
        <taxon>Lactobacillales</taxon>
        <taxon>Lactobacillaceae</taxon>
        <taxon>Loigolactobacillus</taxon>
    </lineage>
</organism>